<evidence type="ECO:0000313" key="1">
    <source>
        <dbReference type="EMBL" id="RHZ82674.1"/>
    </source>
</evidence>
<gene>
    <name evidence="1" type="ORF">Glove_106g2</name>
</gene>
<keyword evidence="2" id="KW-1185">Reference proteome</keyword>
<name>A0A397JBZ0_9GLOM</name>
<organism evidence="1 2">
    <name type="scientific">Diversispora epigaea</name>
    <dbReference type="NCBI Taxonomy" id="1348612"/>
    <lineage>
        <taxon>Eukaryota</taxon>
        <taxon>Fungi</taxon>
        <taxon>Fungi incertae sedis</taxon>
        <taxon>Mucoromycota</taxon>
        <taxon>Glomeromycotina</taxon>
        <taxon>Glomeromycetes</taxon>
        <taxon>Diversisporales</taxon>
        <taxon>Diversisporaceae</taxon>
        <taxon>Diversispora</taxon>
    </lineage>
</organism>
<accession>A0A397JBZ0</accession>
<dbReference type="AlphaFoldDB" id="A0A397JBZ0"/>
<evidence type="ECO:0000313" key="2">
    <source>
        <dbReference type="Proteomes" id="UP000266861"/>
    </source>
</evidence>
<protein>
    <submittedName>
        <fullName evidence="1">Uncharacterized protein</fullName>
    </submittedName>
</protein>
<reference evidence="1 2" key="1">
    <citation type="submission" date="2018-08" db="EMBL/GenBank/DDBJ databases">
        <title>Genome and evolution of the arbuscular mycorrhizal fungus Diversispora epigaea (formerly Glomus versiforme) and its bacterial endosymbionts.</title>
        <authorList>
            <person name="Sun X."/>
            <person name="Fei Z."/>
            <person name="Harrison M."/>
        </authorList>
    </citation>
    <scope>NUCLEOTIDE SEQUENCE [LARGE SCALE GENOMIC DNA]</scope>
    <source>
        <strain evidence="1 2">IT104</strain>
    </source>
</reference>
<proteinExistence type="predicted"/>
<dbReference type="EMBL" id="PQFF01000099">
    <property type="protein sequence ID" value="RHZ82674.1"/>
    <property type="molecule type" value="Genomic_DNA"/>
</dbReference>
<comment type="caution">
    <text evidence="1">The sequence shown here is derived from an EMBL/GenBank/DDBJ whole genome shotgun (WGS) entry which is preliminary data.</text>
</comment>
<dbReference type="Proteomes" id="UP000266861">
    <property type="component" value="Unassembled WGS sequence"/>
</dbReference>
<sequence>MSRVKPFPVMILRNKRITRSSSKRNNLLLALNIKGKNIEVQPKDKLYYPLPKVYKGKKNKKINQYIEFKRTNYDKEHEAIEYTLNSTAKEKKDKVNEVNDFINHVGRTKKKKSNFDDSHDINE</sequence>